<evidence type="ECO:0000256" key="4">
    <source>
        <dbReference type="ARBA" id="ARBA00023012"/>
    </source>
</evidence>
<evidence type="ECO:0000259" key="7">
    <source>
        <dbReference type="PROSITE" id="PS50110"/>
    </source>
</evidence>
<dbReference type="Gene3D" id="3.30.565.10">
    <property type="entry name" value="Histidine kinase-like ATPase, C-terminal domain"/>
    <property type="match status" value="1"/>
</dbReference>
<dbReference type="SMART" id="SM00388">
    <property type="entry name" value="HisKA"/>
    <property type="match status" value="1"/>
</dbReference>
<dbReference type="CDD" id="cd00082">
    <property type="entry name" value="HisKA"/>
    <property type="match status" value="1"/>
</dbReference>
<evidence type="ECO:0000259" key="6">
    <source>
        <dbReference type="PROSITE" id="PS50109"/>
    </source>
</evidence>
<dbReference type="SUPFAM" id="SSF47384">
    <property type="entry name" value="Homodimeric domain of signal transducing histidine kinase"/>
    <property type="match status" value="1"/>
</dbReference>
<evidence type="ECO:0000313" key="9">
    <source>
        <dbReference type="Proteomes" id="UP000830116"/>
    </source>
</evidence>
<gene>
    <name evidence="8" type="ORF">MNR06_13850</name>
</gene>
<dbReference type="CDD" id="cd16922">
    <property type="entry name" value="HATPase_EvgS-ArcB-TorS-like"/>
    <property type="match status" value="1"/>
</dbReference>
<dbReference type="PROSITE" id="PS50110">
    <property type="entry name" value="RESPONSE_REGULATORY"/>
    <property type="match status" value="1"/>
</dbReference>
<keyword evidence="4" id="KW-0902">Two-component regulatory system</keyword>
<dbReference type="Pfam" id="PF00512">
    <property type="entry name" value="HisKA"/>
    <property type="match status" value="1"/>
</dbReference>
<dbReference type="SMART" id="SM00448">
    <property type="entry name" value="REC"/>
    <property type="match status" value="1"/>
</dbReference>
<evidence type="ECO:0000256" key="1">
    <source>
        <dbReference type="ARBA" id="ARBA00000085"/>
    </source>
</evidence>
<dbReference type="PROSITE" id="PS50109">
    <property type="entry name" value="HIS_KIN"/>
    <property type="match status" value="1"/>
</dbReference>
<protein>
    <recommendedName>
        <fullName evidence="2">histidine kinase</fullName>
        <ecNumber evidence="2">2.7.13.3</ecNumber>
    </recommendedName>
</protein>
<dbReference type="PANTHER" id="PTHR45339:SF1">
    <property type="entry name" value="HYBRID SIGNAL TRANSDUCTION HISTIDINE KINASE J"/>
    <property type="match status" value="1"/>
</dbReference>
<evidence type="ECO:0000313" key="8">
    <source>
        <dbReference type="EMBL" id="UOF00781.1"/>
    </source>
</evidence>
<dbReference type="SUPFAM" id="SSF55874">
    <property type="entry name" value="ATPase domain of HSP90 chaperone/DNA topoisomerase II/histidine kinase"/>
    <property type="match status" value="1"/>
</dbReference>
<dbReference type="InterPro" id="IPR036890">
    <property type="entry name" value="HATPase_C_sf"/>
</dbReference>
<dbReference type="InterPro" id="IPR011006">
    <property type="entry name" value="CheY-like_superfamily"/>
</dbReference>
<dbReference type="InterPro" id="IPR036097">
    <property type="entry name" value="HisK_dim/P_sf"/>
</dbReference>
<keyword evidence="9" id="KW-1185">Reference proteome</keyword>
<sequence>MENNQLIDSANQGRAGELLEQQRLLIRSHLRELEVLKRSAEESNLAKSHFLANMSHEIRTPLAAVLGFADELQQENLTDSERKDYLAAIRRNGEMLMRLIDDILDLSKIESQKIELEKSTFVLHELLDDVKKTLASKAEEKRIQLTVDLPQNLSFYGDTLRIKQILLNIIGNAVKFTDCGGVHVRTQIFDALDTGKKNTTNVIFTVSDTGAGLSIYESQKLFQPFTQADVSVTRKFGGTGLGLVISRQLARLMGGDLRLVQSQVGVGSVFEITLNLETQSQQAEKKEALGTPVATEMKISLSGKTILVVDDVSDNRFLIERYLKSHEVKLLQASNGPEALELFSKNKVDLILMDIQMPSMDGHEATRRIRKNNIDIPIIALTAHAMRDEIHKCMNSGFDAVLTKPTRRHELIELLQKWLCKPSKKTVQ</sequence>
<name>A0ABY4CAR9_9BACT</name>
<comment type="catalytic activity">
    <reaction evidence="1">
        <text>ATP + protein L-histidine = ADP + protein N-phospho-L-histidine.</text>
        <dbReference type="EC" id="2.7.13.3"/>
    </reaction>
</comment>
<reference evidence="8" key="1">
    <citation type="submission" date="2022-03" db="EMBL/GenBank/DDBJ databases">
        <title>Genome Identification and Characterization of new species Bdellovibrio reynosense LBG001 sp. nov. from a Mexico soil sample.</title>
        <authorList>
            <person name="Camilli A."/>
            <person name="Ajao Y."/>
            <person name="Guo X."/>
        </authorList>
    </citation>
    <scope>NUCLEOTIDE SEQUENCE</scope>
    <source>
        <strain evidence="8">LBG001</strain>
    </source>
</reference>
<evidence type="ECO:0000256" key="3">
    <source>
        <dbReference type="ARBA" id="ARBA00022553"/>
    </source>
</evidence>
<dbReference type="SMART" id="SM00387">
    <property type="entry name" value="HATPase_c"/>
    <property type="match status" value="1"/>
</dbReference>
<dbReference type="EMBL" id="CP093442">
    <property type="protein sequence ID" value="UOF00781.1"/>
    <property type="molecule type" value="Genomic_DNA"/>
</dbReference>
<dbReference type="CDD" id="cd17546">
    <property type="entry name" value="REC_hyHK_CKI1_RcsC-like"/>
    <property type="match status" value="1"/>
</dbReference>
<evidence type="ECO:0000256" key="2">
    <source>
        <dbReference type="ARBA" id="ARBA00012438"/>
    </source>
</evidence>
<proteinExistence type="predicted"/>
<dbReference type="RefSeq" id="WP_243536955.1">
    <property type="nucleotide sequence ID" value="NZ_CP093442.1"/>
</dbReference>
<accession>A0ABY4CAR9</accession>
<dbReference type="Pfam" id="PF02518">
    <property type="entry name" value="HATPase_c"/>
    <property type="match status" value="1"/>
</dbReference>
<dbReference type="InterPro" id="IPR004358">
    <property type="entry name" value="Sig_transdc_His_kin-like_C"/>
</dbReference>
<dbReference type="PRINTS" id="PR00344">
    <property type="entry name" value="BCTRLSENSOR"/>
</dbReference>
<dbReference type="InterPro" id="IPR001789">
    <property type="entry name" value="Sig_transdc_resp-reg_receiver"/>
</dbReference>
<dbReference type="InterPro" id="IPR003661">
    <property type="entry name" value="HisK_dim/P_dom"/>
</dbReference>
<dbReference type="InterPro" id="IPR005467">
    <property type="entry name" value="His_kinase_dom"/>
</dbReference>
<organism evidence="8 9">
    <name type="scientific">Bdellovibrio reynosensis</name>
    <dbReference type="NCBI Taxonomy" id="2835041"/>
    <lineage>
        <taxon>Bacteria</taxon>
        <taxon>Pseudomonadati</taxon>
        <taxon>Bdellovibrionota</taxon>
        <taxon>Bdellovibrionia</taxon>
        <taxon>Bdellovibrionales</taxon>
        <taxon>Pseudobdellovibrionaceae</taxon>
        <taxon>Bdellovibrio</taxon>
    </lineage>
</organism>
<feature type="domain" description="Response regulatory" evidence="7">
    <location>
        <begin position="305"/>
        <end position="419"/>
    </location>
</feature>
<dbReference type="SUPFAM" id="SSF52172">
    <property type="entry name" value="CheY-like"/>
    <property type="match status" value="1"/>
</dbReference>
<keyword evidence="3 5" id="KW-0597">Phosphoprotein</keyword>
<feature type="domain" description="Histidine kinase" evidence="6">
    <location>
        <begin position="53"/>
        <end position="278"/>
    </location>
</feature>
<dbReference type="InterPro" id="IPR003594">
    <property type="entry name" value="HATPase_dom"/>
</dbReference>
<feature type="modified residue" description="4-aspartylphosphate" evidence="5">
    <location>
        <position position="354"/>
    </location>
</feature>
<dbReference type="Proteomes" id="UP000830116">
    <property type="component" value="Chromosome"/>
</dbReference>
<dbReference type="PANTHER" id="PTHR45339">
    <property type="entry name" value="HYBRID SIGNAL TRANSDUCTION HISTIDINE KINASE J"/>
    <property type="match status" value="1"/>
</dbReference>
<dbReference type="EC" id="2.7.13.3" evidence="2"/>
<dbReference type="Gene3D" id="1.10.287.130">
    <property type="match status" value="1"/>
</dbReference>
<evidence type="ECO:0000256" key="5">
    <source>
        <dbReference type="PROSITE-ProRule" id="PRU00169"/>
    </source>
</evidence>
<dbReference type="Gene3D" id="3.40.50.2300">
    <property type="match status" value="1"/>
</dbReference>
<dbReference type="Pfam" id="PF00072">
    <property type="entry name" value="Response_reg"/>
    <property type="match status" value="1"/>
</dbReference>